<organism evidence="2 3">
    <name type="scientific">Ochrobactrum chromiisoli</name>
    <dbReference type="NCBI Taxonomy" id="2993941"/>
    <lineage>
        <taxon>Bacteria</taxon>
        <taxon>Pseudomonadati</taxon>
        <taxon>Pseudomonadota</taxon>
        <taxon>Alphaproteobacteria</taxon>
        <taxon>Hyphomicrobiales</taxon>
        <taxon>Brucellaceae</taxon>
        <taxon>Brucella/Ochrobactrum group</taxon>
        <taxon>Ochrobactrum</taxon>
    </lineage>
</organism>
<feature type="compositionally biased region" description="Basic and acidic residues" evidence="1">
    <location>
        <begin position="182"/>
        <end position="197"/>
    </location>
</feature>
<protein>
    <submittedName>
        <fullName evidence="2">Uncharacterized protein</fullName>
    </submittedName>
</protein>
<evidence type="ECO:0000256" key="1">
    <source>
        <dbReference type="SAM" id="MobiDB-lite"/>
    </source>
</evidence>
<feature type="compositionally biased region" description="Basic residues" evidence="1">
    <location>
        <begin position="198"/>
        <end position="214"/>
    </location>
</feature>
<name>A0ABT3QRH2_9HYPH</name>
<keyword evidence="3" id="KW-1185">Reference proteome</keyword>
<dbReference type="Proteomes" id="UP001301216">
    <property type="component" value="Unassembled WGS sequence"/>
</dbReference>
<gene>
    <name evidence="2" type="ORF">OPR82_15790</name>
</gene>
<comment type="caution">
    <text evidence="2">The sequence shown here is derived from an EMBL/GenBank/DDBJ whole genome shotgun (WGS) entry which is preliminary data.</text>
</comment>
<reference evidence="2 3" key="1">
    <citation type="submission" date="2022-11" db="EMBL/GenBank/DDBJ databases">
        <title>Brucella sp. YY2X, whole genome shotgun sequencing project.</title>
        <authorList>
            <person name="Yang Y."/>
        </authorList>
    </citation>
    <scope>NUCLEOTIDE SEQUENCE [LARGE SCALE GENOMIC DNA]</scope>
    <source>
        <strain evidence="2 3">YY2X</strain>
    </source>
</reference>
<accession>A0ABT3QRH2</accession>
<evidence type="ECO:0000313" key="2">
    <source>
        <dbReference type="EMBL" id="MCX2698208.1"/>
    </source>
</evidence>
<dbReference type="EMBL" id="JAPHAV010000009">
    <property type="protein sequence ID" value="MCX2698208.1"/>
    <property type="molecule type" value="Genomic_DNA"/>
</dbReference>
<dbReference type="RefSeq" id="WP_265985892.1">
    <property type="nucleotide sequence ID" value="NZ_JAPHAV010000009.1"/>
</dbReference>
<feature type="region of interest" description="Disordered" evidence="1">
    <location>
        <begin position="182"/>
        <end position="214"/>
    </location>
</feature>
<evidence type="ECO:0000313" key="3">
    <source>
        <dbReference type="Proteomes" id="UP001301216"/>
    </source>
</evidence>
<sequence length="214" mass="24531">MLDHLGTTVTVGGADYDISHLAPFIYTLNAAGPNGMDIRVRVSFSCHVFSEKAAHNAAFDFRDHNGSHRIFCANRYAKCLTLQQGVQNLFDQNGITWEMKDHNQVENMAALAHNPAVRIVRGIHDVILYYFYPSNSEHFEIEMNVLTCHERAVNTTDKHKWNMKQAVRACYFSKERMPMTEDKRRELAQMKADDVRAKRAAKRDKRKASKAKKS</sequence>
<proteinExistence type="predicted"/>